<feature type="region of interest" description="Disordered" evidence="1">
    <location>
        <begin position="56"/>
        <end position="91"/>
    </location>
</feature>
<reference evidence="3" key="1">
    <citation type="submission" date="2022-11" db="UniProtKB">
        <authorList>
            <consortium name="WormBaseParasite"/>
        </authorList>
    </citation>
    <scope>IDENTIFICATION</scope>
</reference>
<accession>A0A914WTM1</accession>
<dbReference type="WBParaSite" id="PSAMB.scaffold534size47819.g6687.t1">
    <property type="protein sequence ID" value="PSAMB.scaffold534size47819.g6687.t1"/>
    <property type="gene ID" value="PSAMB.scaffold534size47819.g6687"/>
</dbReference>
<sequence length="91" mass="9926">MKKRTGRTEERSGSISTPDGARSAGEGELPDRTCPPRPITRGAKFIKRSMEVAARLHTRHSAPDFLTDPPPARRPGHKIQPQQQNTTSAAA</sequence>
<dbReference type="AlphaFoldDB" id="A0A914WTM1"/>
<feature type="region of interest" description="Disordered" evidence="1">
    <location>
        <begin position="1"/>
        <end position="43"/>
    </location>
</feature>
<organism evidence="2 3">
    <name type="scientific">Plectus sambesii</name>
    <dbReference type="NCBI Taxonomy" id="2011161"/>
    <lineage>
        <taxon>Eukaryota</taxon>
        <taxon>Metazoa</taxon>
        <taxon>Ecdysozoa</taxon>
        <taxon>Nematoda</taxon>
        <taxon>Chromadorea</taxon>
        <taxon>Plectida</taxon>
        <taxon>Plectina</taxon>
        <taxon>Plectoidea</taxon>
        <taxon>Plectidae</taxon>
        <taxon>Plectus</taxon>
    </lineage>
</organism>
<evidence type="ECO:0000313" key="2">
    <source>
        <dbReference type="Proteomes" id="UP000887566"/>
    </source>
</evidence>
<evidence type="ECO:0000313" key="3">
    <source>
        <dbReference type="WBParaSite" id="PSAMB.scaffold534size47819.g6687.t1"/>
    </source>
</evidence>
<proteinExistence type="predicted"/>
<dbReference type="Proteomes" id="UP000887566">
    <property type="component" value="Unplaced"/>
</dbReference>
<name>A0A914WTM1_9BILA</name>
<evidence type="ECO:0000256" key="1">
    <source>
        <dbReference type="SAM" id="MobiDB-lite"/>
    </source>
</evidence>
<feature type="compositionally biased region" description="Basic and acidic residues" evidence="1">
    <location>
        <begin position="1"/>
        <end position="12"/>
    </location>
</feature>
<feature type="compositionally biased region" description="Polar residues" evidence="1">
    <location>
        <begin position="80"/>
        <end position="91"/>
    </location>
</feature>
<keyword evidence="2" id="KW-1185">Reference proteome</keyword>
<protein>
    <submittedName>
        <fullName evidence="3">Uncharacterized protein</fullName>
    </submittedName>
</protein>